<feature type="binding site" evidence="8 11">
    <location>
        <position position="90"/>
    </location>
    <ligand>
        <name>Mg(2+)</name>
        <dbReference type="ChEBI" id="CHEBI:18420"/>
    </ligand>
</feature>
<keyword evidence="8 11" id="KW-0460">Magnesium</keyword>
<dbReference type="GO" id="GO:0005737">
    <property type="term" value="C:cytoplasm"/>
    <property type="evidence" value="ECO:0007669"/>
    <property type="project" value="UniProtKB-SubCell"/>
</dbReference>
<evidence type="ECO:0000256" key="3">
    <source>
        <dbReference type="ARBA" id="ARBA00011424"/>
    </source>
</evidence>
<keyword evidence="12" id="KW-0489">Methyltransferase</keyword>
<dbReference type="FunFam" id="3.20.20.60:FF:000003">
    <property type="entry name" value="3-methyl-2-oxobutanoate hydroxymethyltransferase"/>
    <property type="match status" value="1"/>
</dbReference>
<dbReference type="AlphaFoldDB" id="A0A0S2KGA8"/>
<dbReference type="HAMAP" id="MF_00156">
    <property type="entry name" value="PanB"/>
    <property type="match status" value="1"/>
</dbReference>
<dbReference type="InterPro" id="IPR040442">
    <property type="entry name" value="Pyrv_kinase-like_dom_sf"/>
</dbReference>
<evidence type="ECO:0000256" key="9">
    <source>
        <dbReference type="PIRSR" id="PIRSR000388-1"/>
    </source>
</evidence>
<evidence type="ECO:0000256" key="10">
    <source>
        <dbReference type="PIRSR" id="PIRSR000388-2"/>
    </source>
</evidence>
<feature type="binding site" evidence="8 11">
    <location>
        <position position="120"/>
    </location>
    <ligand>
        <name>Mg(2+)</name>
        <dbReference type="ChEBI" id="CHEBI:18420"/>
    </ligand>
</feature>
<keyword evidence="13" id="KW-1185">Reference proteome</keyword>
<dbReference type="InterPro" id="IPR003700">
    <property type="entry name" value="Pantoate_hydroxy_MeTrfase"/>
</dbReference>
<dbReference type="EMBL" id="CP013189">
    <property type="protein sequence ID" value="ALO46994.1"/>
    <property type="molecule type" value="Genomic_DNA"/>
</dbReference>
<dbReference type="GO" id="GO:0008168">
    <property type="term" value="F:methyltransferase activity"/>
    <property type="evidence" value="ECO:0007669"/>
    <property type="project" value="UniProtKB-KW"/>
</dbReference>
<dbReference type="NCBIfam" id="NF001452">
    <property type="entry name" value="PRK00311.1"/>
    <property type="match status" value="1"/>
</dbReference>
<organism evidence="12 13">
    <name type="scientific">Pseudohongiella spirulinae</name>
    <dbReference type="NCBI Taxonomy" id="1249552"/>
    <lineage>
        <taxon>Bacteria</taxon>
        <taxon>Pseudomonadati</taxon>
        <taxon>Pseudomonadota</taxon>
        <taxon>Gammaproteobacteria</taxon>
        <taxon>Pseudomonadales</taxon>
        <taxon>Pseudohongiellaceae</taxon>
        <taxon>Pseudohongiella</taxon>
    </lineage>
</organism>
<dbReference type="KEGG" id="pspi:PS2015_2360"/>
<dbReference type="CDD" id="cd06557">
    <property type="entry name" value="KPHMT-like"/>
    <property type="match status" value="1"/>
</dbReference>
<comment type="cofactor">
    <cofactor evidence="8 11">
        <name>Mg(2+)</name>
        <dbReference type="ChEBI" id="CHEBI:18420"/>
    </cofactor>
    <text evidence="8 11">Binds 1 Mg(2+) ion per subunit.</text>
</comment>
<evidence type="ECO:0000256" key="7">
    <source>
        <dbReference type="ARBA" id="ARBA00056497"/>
    </source>
</evidence>
<evidence type="ECO:0000256" key="5">
    <source>
        <dbReference type="ARBA" id="ARBA00022679"/>
    </source>
</evidence>
<feature type="binding site" evidence="8 10">
    <location>
        <position position="90"/>
    </location>
    <ligand>
        <name>3-methyl-2-oxobutanoate</name>
        <dbReference type="ChEBI" id="CHEBI:11851"/>
    </ligand>
</feature>
<dbReference type="GO" id="GO:0003864">
    <property type="term" value="F:3-methyl-2-oxobutanoate hydroxymethyltransferase activity"/>
    <property type="evidence" value="ECO:0007669"/>
    <property type="project" value="UniProtKB-UniRule"/>
</dbReference>
<feature type="binding site" evidence="8 10">
    <location>
        <position position="118"/>
    </location>
    <ligand>
        <name>3-methyl-2-oxobutanoate</name>
        <dbReference type="ChEBI" id="CHEBI:11851"/>
    </ligand>
</feature>
<accession>A0A0S2KGA8</accession>
<dbReference type="GO" id="GO:0015940">
    <property type="term" value="P:pantothenate biosynthetic process"/>
    <property type="evidence" value="ECO:0007669"/>
    <property type="project" value="UniProtKB-UniRule"/>
</dbReference>
<comment type="similarity">
    <text evidence="2 8">Belongs to the PanB family.</text>
</comment>
<name>A0A0S2KGA8_9GAMM</name>
<comment type="subcellular location">
    <subcellularLocation>
        <location evidence="8">Cytoplasm</location>
    </subcellularLocation>
</comment>
<dbReference type="GO" id="GO:0000287">
    <property type="term" value="F:magnesium ion binding"/>
    <property type="evidence" value="ECO:0007669"/>
    <property type="project" value="TreeGrafter"/>
</dbReference>
<comment type="catalytic activity">
    <reaction evidence="8">
        <text>(6R)-5,10-methylene-5,6,7,8-tetrahydrofolate + 3-methyl-2-oxobutanoate + H2O = 2-dehydropantoate + (6S)-5,6,7,8-tetrahydrofolate</text>
        <dbReference type="Rhea" id="RHEA:11824"/>
        <dbReference type="ChEBI" id="CHEBI:11561"/>
        <dbReference type="ChEBI" id="CHEBI:11851"/>
        <dbReference type="ChEBI" id="CHEBI:15377"/>
        <dbReference type="ChEBI" id="CHEBI:15636"/>
        <dbReference type="ChEBI" id="CHEBI:57453"/>
        <dbReference type="EC" id="2.1.2.11"/>
    </reaction>
</comment>
<dbReference type="Pfam" id="PF02548">
    <property type="entry name" value="Pantoate_transf"/>
    <property type="match status" value="1"/>
</dbReference>
<gene>
    <name evidence="8" type="primary">panB</name>
    <name evidence="12" type="ORF">PS2015_2360</name>
</gene>
<evidence type="ECO:0000313" key="13">
    <source>
        <dbReference type="Proteomes" id="UP000065641"/>
    </source>
</evidence>
<dbReference type="GO" id="GO:0032259">
    <property type="term" value="P:methylation"/>
    <property type="evidence" value="ECO:0007669"/>
    <property type="project" value="UniProtKB-KW"/>
</dbReference>
<dbReference type="Gene3D" id="3.20.20.60">
    <property type="entry name" value="Phosphoenolpyruvate-binding domains"/>
    <property type="match status" value="1"/>
</dbReference>
<dbReference type="PATRIC" id="fig|1249552.3.peg.2374"/>
<keyword evidence="6 8" id="KW-0479">Metal-binding</keyword>
<evidence type="ECO:0000256" key="8">
    <source>
        <dbReference type="HAMAP-Rule" id="MF_00156"/>
    </source>
</evidence>
<evidence type="ECO:0000256" key="11">
    <source>
        <dbReference type="PIRSR" id="PIRSR000388-3"/>
    </source>
</evidence>
<dbReference type="PANTHER" id="PTHR20881">
    <property type="entry name" value="3-METHYL-2-OXOBUTANOATE HYDROXYMETHYLTRANSFERASE"/>
    <property type="match status" value="1"/>
</dbReference>
<comment type="function">
    <text evidence="7 8">Catalyzes the reversible reaction in which hydroxymethyl group from 5,10-methylenetetrahydrofolate is transferred onto alpha-ketoisovalerate to form ketopantoate.</text>
</comment>
<protein>
    <recommendedName>
        <fullName evidence="8">3-methyl-2-oxobutanoate hydroxymethyltransferase</fullName>
        <ecNumber evidence="8">2.1.2.11</ecNumber>
    </recommendedName>
    <alternativeName>
        <fullName evidence="8">Ketopantoate hydroxymethyltransferase</fullName>
        <shortName evidence="8">KPHMT</shortName>
    </alternativeName>
</protein>
<reference evidence="12 13" key="1">
    <citation type="submission" date="2015-11" db="EMBL/GenBank/DDBJ databases">
        <authorList>
            <person name="Zhang Y."/>
            <person name="Guo Z."/>
        </authorList>
    </citation>
    <scope>NUCLEOTIDE SEQUENCE [LARGE SCALE GENOMIC DNA]</scope>
    <source>
        <strain evidence="12 13">KCTC 32221</strain>
    </source>
</reference>
<feature type="binding site" evidence="8 11">
    <location>
        <position position="51"/>
    </location>
    <ligand>
        <name>Mg(2+)</name>
        <dbReference type="ChEBI" id="CHEBI:18420"/>
    </ligand>
</feature>
<dbReference type="SUPFAM" id="SSF51621">
    <property type="entry name" value="Phosphoenolpyruvate/pyruvate domain"/>
    <property type="match status" value="1"/>
</dbReference>
<evidence type="ECO:0000313" key="12">
    <source>
        <dbReference type="EMBL" id="ALO46994.1"/>
    </source>
</evidence>
<dbReference type="EC" id="2.1.2.11" evidence="8"/>
<feature type="binding site" evidence="8 10">
    <location>
        <begin position="51"/>
        <end position="52"/>
    </location>
    <ligand>
        <name>3-methyl-2-oxobutanoate</name>
        <dbReference type="ChEBI" id="CHEBI:11851"/>
    </ligand>
</feature>
<dbReference type="Proteomes" id="UP000065641">
    <property type="component" value="Chromosome"/>
</dbReference>
<evidence type="ECO:0000256" key="6">
    <source>
        <dbReference type="ARBA" id="ARBA00022723"/>
    </source>
</evidence>
<comment type="pathway">
    <text evidence="1 8">Cofactor biosynthesis; (R)-pantothenate biosynthesis; (R)-pantoate from 3-methyl-2-oxobutanoate: step 1/2.</text>
</comment>
<dbReference type="PIRSF" id="PIRSF000388">
    <property type="entry name" value="Pantoate_hydroxy_MeTrfase"/>
    <property type="match status" value="1"/>
</dbReference>
<evidence type="ECO:0000256" key="1">
    <source>
        <dbReference type="ARBA" id="ARBA00005033"/>
    </source>
</evidence>
<dbReference type="NCBIfam" id="TIGR00222">
    <property type="entry name" value="panB"/>
    <property type="match status" value="1"/>
</dbReference>
<sequence length="270" mass="29074">MSAQSDRQHVTLATLNKINAKGEKFACLTAYDALYARLLNDAGVEVILVGDSLGMVLQGHDNTLPVTMTDMIYHVECVKRGNSRSFIMADMPFMSYSSETETLENAAALMRAGAEMVKLEGGAWLASSTRLLAERGIPVCVHMGLTPQSINLFGGYLVQGRNPEQAEKMVEEALQLQEAGASILLLECVPASLARRITEALNIPVIGIGAGPDTTGQVLVLQDILGISPIKPKFVKNFLAESDNGIAGAIKRYADDVKQGHFPAPEHCFD</sequence>
<dbReference type="RefSeq" id="WP_058022429.1">
    <property type="nucleotide sequence ID" value="NZ_CP013189.1"/>
</dbReference>
<keyword evidence="8" id="KW-0963">Cytoplasm</keyword>
<comment type="subunit">
    <text evidence="3 8">Homodecamer; pentamer of dimers.</text>
</comment>
<evidence type="ECO:0000256" key="4">
    <source>
        <dbReference type="ARBA" id="ARBA00022655"/>
    </source>
</evidence>
<keyword evidence="4 8" id="KW-0566">Pantothenate biosynthesis</keyword>
<feature type="active site" description="Proton acceptor" evidence="8 9">
    <location>
        <position position="187"/>
    </location>
</feature>
<keyword evidence="5 8" id="KW-0808">Transferase</keyword>
<evidence type="ECO:0000256" key="2">
    <source>
        <dbReference type="ARBA" id="ARBA00008676"/>
    </source>
</evidence>
<proteinExistence type="inferred from homology"/>
<dbReference type="OrthoDB" id="9781789at2"/>
<dbReference type="InterPro" id="IPR015813">
    <property type="entry name" value="Pyrv/PenolPyrv_kinase-like_dom"/>
</dbReference>
<dbReference type="PANTHER" id="PTHR20881:SF0">
    <property type="entry name" value="3-METHYL-2-OXOBUTANOATE HYDROXYMETHYLTRANSFERASE"/>
    <property type="match status" value="1"/>
</dbReference>
<dbReference type="UniPathway" id="UPA00028">
    <property type="reaction ID" value="UER00003"/>
</dbReference>
<dbReference type="STRING" id="1249552.PS2015_2360"/>